<organism evidence="1 2">
    <name type="scientific">Capsicum baccatum</name>
    <name type="common">Peruvian pepper</name>
    <dbReference type="NCBI Taxonomy" id="33114"/>
    <lineage>
        <taxon>Eukaryota</taxon>
        <taxon>Viridiplantae</taxon>
        <taxon>Streptophyta</taxon>
        <taxon>Embryophyta</taxon>
        <taxon>Tracheophyta</taxon>
        <taxon>Spermatophyta</taxon>
        <taxon>Magnoliopsida</taxon>
        <taxon>eudicotyledons</taxon>
        <taxon>Gunneridae</taxon>
        <taxon>Pentapetalae</taxon>
        <taxon>asterids</taxon>
        <taxon>lamiids</taxon>
        <taxon>Solanales</taxon>
        <taxon>Solanaceae</taxon>
        <taxon>Solanoideae</taxon>
        <taxon>Capsiceae</taxon>
        <taxon>Capsicum</taxon>
    </lineage>
</organism>
<dbReference type="Proteomes" id="UP000224567">
    <property type="component" value="Unassembled WGS sequence"/>
</dbReference>
<dbReference type="OrthoDB" id="1329078at2759"/>
<reference evidence="2" key="2">
    <citation type="journal article" date="2017" name="J. Anim. Genet.">
        <title>Multiple reference genome sequences of hot pepper reveal the massive evolution of plant disease resistance genes by retroduplication.</title>
        <authorList>
            <person name="Kim S."/>
            <person name="Park J."/>
            <person name="Yeom S.-I."/>
            <person name="Kim Y.-M."/>
            <person name="Seo E."/>
            <person name="Kim K.-T."/>
            <person name="Kim M.-S."/>
            <person name="Lee J.M."/>
            <person name="Cheong K."/>
            <person name="Shin H.-S."/>
            <person name="Kim S.-B."/>
            <person name="Han K."/>
            <person name="Lee J."/>
            <person name="Park M."/>
            <person name="Lee H.-A."/>
            <person name="Lee H.-Y."/>
            <person name="Lee Y."/>
            <person name="Oh S."/>
            <person name="Lee J.H."/>
            <person name="Choi E."/>
            <person name="Choi E."/>
            <person name="Lee S.E."/>
            <person name="Jeon J."/>
            <person name="Kim H."/>
            <person name="Choi G."/>
            <person name="Song H."/>
            <person name="Lee J."/>
            <person name="Lee S.-C."/>
            <person name="Kwon J.-K."/>
            <person name="Lee H.-Y."/>
            <person name="Koo N."/>
            <person name="Hong Y."/>
            <person name="Kim R.W."/>
            <person name="Kang W.-H."/>
            <person name="Huh J.H."/>
            <person name="Kang B.-C."/>
            <person name="Yang T.-J."/>
            <person name="Lee Y.-H."/>
            <person name="Bennetzen J.L."/>
            <person name="Choi D."/>
        </authorList>
    </citation>
    <scope>NUCLEOTIDE SEQUENCE [LARGE SCALE GENOMIC DNA]</scope>
    <source>
        <strain evidence="2">cv. PBC81</strain>
    </source>
</reference>
<evidence type="ECO:0000313" key="1">
    <source>
        <dbReference type="EMBL" id="PHT51838.1"/>
    </source>
</evidence>
<keyword evidence="2" id="KW-1185">Reference proteome</keyword>
<protein>
    <submittedName>
        <fullName evidence="1">Uncharacterized protein</fullName>
    </submittedName>
</protein>
<sequence length="355" mass="40054">MSSGESISIKTPTKVISNAVVSNISPLLDNKTIKKSTLNKKSVEEQIQSPHNIEPPMIDAVMKSTILIHDLNILNQKVDALEIYVKSDFQNQRNLINANHKAVMDAIKSKDIDEKDFIKKSSVDEQGEIPSMNVHCTPDSCNYSKSNMDVNRTPSYLYVPVVREHDANVNVQPEMDSGHEDIGIKDQSFDPMEVTNTESTLKIQNAEVYIEELIDDVKNMASGYEDVAKKYQSFDPMEVHFDETKIDCEEGAIDFTSHPKYIGREESSLDVVFMENLPPQFPESLDYGVFIIAYAEYLSHGKGIPHGYFDAEAFRTCYAALLWQHGTQKNKIGAVSDDESPDRPVRPQFDVQSFF</sequence>
<evidence type="ECO:0000313" key="2">
    <source>
        <dbReference type="Proteomes" id="UP000224567"/>
    </source>
</evidence>
<dbReference type="AlphaFoldDB" id="A0A2G2X2X0"/>
<proteinExistence type="predicted"/>
<accession>A0A2G2X2X0</accession>
<name>A0A2G2X2X0_CAPBA</name>
<dbReference type="EMBL" id="MLFT02000003">
    <property type="protein sequence ID" value="PHT51838.1"/>
    <property type="molecule type" value="Genomic_DNA"/>
</dbReference>
<reference evidence="1 2" key="1">
    <citation type="journal article" date="2017" name="Genome Biol.">
        <title>New reference genome sequences of hot pepper reveal the massive evolution of plant disease-resistance genes by retroduplication.</title>
        <authorList>
            <person name="Kim S."/>
            <person name="Park J."/>
            <person name="Yeom S.I."/>
            <person name="Kim Y.M."/>
            <person name="Seo E."/>
            <person name="Kim K.T."/>
            <person name="Kim M.S."/>
            <person name="Lee J.M."/>
            <person name="Cheong K."/>
            <person name="Shin H.S."/>
            <person name="Kim S.B."/>
            <person name="Han K."/>
            <person name="Lee J."/>
            <person name="Park M."/>
            <person name="Lee H.A."/>
            <person name="Lee H.Y."/>
            <person name="Lee Y."/>
            <person name="Oh S."/>
            <person name="Lee J.H."/>
            <person name="Choi E."/>
            <person name="Choi E."/>
            <person name="Lee S.E."/>
            <person name="Jeon J."/>
            <person name="Kim H."/>
            <person name="Choi G."/>
            <person name="Song H."/>
            <person name="Lee J."/>
            <person name="Lee S.C."/>
            <person name="Kwon J.K."/>
            <person name="Lee H.Y."/>
            <person name="Koo N."/>
            <person name="Hong Y."/>
            <person name="Kim R.W."/>
            <person name="Kang W.H."/>
            <person name="Huh J.H."/>
            <person name="Kang B.C."/>
            <person name="Yang T.J."/>
            <person name="Lee Y.H."/>
            <person name="Bennetzen J.L."/>
            <person name="Choi D."/>
        </authorList>
    </citation>
    <scope>NUCLEOTIDE SEQUENCE [LARGE SCALE GENOMIC DNA]</scope>
    <source>
        <strain evidence="2">cv. PBC81</strain>
    </source>
</reference>
<comment type="caution">
    <text evidence="1">The sequence shown here is derived from an EMBL/GenBank/DDBJ whole genome shotgun (WGS) entry which is preliminary data.</text>
</comment>
<dbReference type="PANTHER" id="PTHR33022:SF26">
    <property type="entry name" value="UBIQUITIN-LIKE PROTEASE FAMILY PROFILE DOMAIN-CONTAINING PROTEIN"/>
    <property type="match status" value="1"/>
</dbReference>
<gene>
    <name evidence="1" type="ORF">CQW23_06300</name>
</gene>
<dbReference type="PANTHER" id="PTHR33022">
    <property type="entry name" value="DUF1985 DOMAIN-CONTAINING PROTEIN"/>
    <property type="match status" value="1"/>
</dbReference>